<evidence type="ECO:0000256" key="3">
    <source>
        <dbReference type="ARBA" id="ARBA00022723"/>
    </source>
</evidence>
<gene>
    <name evidence="12" type="ORF">RSOLAG1IB_05651</name>
</gene>
<dbReference type="PANTHER" id="PTHR10638">
    <property type="entry name" value="COPPER AMINE OXIDASE"/>
    <property type="match status" value="1"/>
</dbReference>
<dbReference type="EC" id="1.4.3.-" evidence="9"/>
<proteinExistence type="inferred from homology"/>
<keyword evidence="4 7" id="KW-0801">TPQ</keyword>
<evidence type="ECO:0000256" key="5">
    <source>
        <dbReference type="ARBA" id="ARBA00023002"/>
    </source>
</evidence>
<reference evidence="12 13" key="1">
    <citation type="submission" date="2014-11" db="EMBL/GenBank/DDBJ databases">
        <authorList>
            <person name="Wibberg Daniel"/>
        </authorList>
    </citation>
    <scope>NUCLEOTIDE SEQUENCE [LARGE SCALE GENOMIC DNA]</scope>
    <source>
        <strain evidence="12">Rhizoctonia solani AG1-IB 7/3/14</strain>
    </source>
</reference>
<dbReference type="EMBL" id="LN679108">
    <property type="protein sequence ID" value="CEL63886.1"/>
    <property type="molecule type" value="Genomic_DNA"/>
</dbReference>
<dbReference type="GO" id="GO:0009308">
    <property type="term" value="P:amine metabolic process"/>
    <property type="evidence" value="ECO:0007669"/>
    <property type="project" value="UniProtKB-UniRule"/>
</dbReference>
<dbReference type="Pfam" id="PF01179">
    <property type="entry name" value="Cu_amine_oxid"/>
    <property type="match status" value="1"/>
</dbReference>
<dbReference type="InterPro" id="IPR000269">
    <property type="entry name" value="Cu_amine_oxidase"/>
</dbReference>
<dbReference type="InterPro" id="IPR015798">
    <property type="entry name" value="Cu_amine_oxidase_C"/>
</dbReference>
<evidence type="ECO:0000259" key="10">
    <source>
        <dbReference type="Pfam" id="PF01179"/>
    </source>
</evidence>
<dbReference type="GO" id="GO:0048038">
    <property type="term" value="F:quinone binding"/>
    <property type="evidence" value="ECO:0007669"/>
    <property type="project" value="InterPro"/>
</dbReference>
<feature type="modified residue" description="2',4',5'-topaquinone" evidence="8">
    <location>
        <position position="308"/>
    </location>
</feature>
<keyword evidence="5 9" id="KW-0560">Oxidoreductase</keyword>
<keyword evidence="3 9" id="KW-0479">Metal-binding</keyword>
<dbReference type="SUPFAM" id="SSF49998">
    <property type="entry name" value="Amine oxidase catalytic domain"/>
    <property type="match status" value="1"/>
</dbReference>
<evidence type="ECO:0000256" key="7">
    <source>
        <dbReference type="PIRSR" id="PIRSR600269-50"/>
    </source>
</evidence>
<keyword evidence="6 9" id="KW-0186">Copper</keyword>
<dbReference type="PANTHER" id="PTHR10638:SF20">
    <property type="entry name" value="AMINE OXIDASE"/>
    <property type="match status" value="1"/>
</dbReference>
<dbReference type="Proteomes" id="UP000059188">
    <property type="component" value="Unassembled WGS sequence"/>
</dbReference>
<dbReference type="Gene3D" id="3.10.450.40">
    <property type="match status" value="1"/>
</dbReference>
<feature type="domain" description="Copper amine oxidase catalytic" evidence="10">
    <location>
        <begin position="156"/>
        <end position="556"/>
    </location>
</feature>
<dbReference type="AlphaFoldDB" id="A0A0B7G0X5"/>
<dbReference type="OrthoDB" id="3341590at2759"/>
<evidence type="ECO:0000256" key="2">
    <source>
        <dbReference type="ARBA" id="ARBA00007983"/>
    </source>
</evidence>
<dbReference type="InterPro" id="IPR015328">
    <property type="entry name" value="DUF1965"/>
</dbReference>
<evidence type="ECO:0000256" key="6">
    <source>
        <dbReference type="ARBA" id="ARBA00023008"/>
    </source>
</evidence>
<feature type="active site" description="Schiff-base intermediate with substrate; via topaquinone" evidence="7">
    <location>
        <position position="308"/>
    </location>
</feature>
<dbReference type="Gene3D" id="2.70.98.20">
    <property type="entry name" value="Copper amine oxidase, catalytic domain"/>
    <property type="match status" value="1"/>
</dbReference>
<evidence type="ECO:0000256" key="4">
    <source>
        <dbReference type="ARBA" id="ARBA00022772"/>
    </source>
</evidence>
<feature type="active site" description="Proton acceptor" evidence="7">
    <location>
        <position position="225"/>
    </location>
</feature>
<evidence type="ECO:0000256" key="1">
    <source>
        <dbReference type="ARBA" id="ARBA00001935"/>
    </source>
</evidence>
<evidence type="ECO:0000256" key="9">
    <source>
        <dbReference type="RuleBase" id="RU000672"/>
    </source>
</evidence>
<dbReference type="PRINTS" id="PR00766">
    <property type="entry name" value="CUDAOXIDASE"/>
</dbReference>
<dbReference type="GO" id="GO:0008131">
    <property type="term" value="F:primary methylamine oxidase activity"/>
    <property type="evidence" value="ECO:0007669"/>
    <property type="project" value="InterPro"/>
</dbReference>
<organism evidence="12 13">
    <name type="scientific">Thanatephorus cucumeris (strain AG1-IB / isolate 7/3/14)</name>
    <name type="common">Lettuce bottom rot fungus</name>
    <name type="synonym">Rhizoctonia solani</name>
    <dbReference type="NCBI Taxonomy" id="1108050"/>
    <lineage>
        <taxon>Eukaryota</taxon>
        <taxon>Fungi</taxon>
        <taxon>Dikarya</taxon>
        <taxon>Basidiomycota</taxon>
        <taxon>Agaricomycotina</taxon>
        <taxon>Agaricomycetes</taxon>
        <taxon>Cantharellales</taxon>
        <taxon>Ceratobasidiaceae</taxon>
        <taxon>Rhizoctonia</taxon>
        <taxon>Rhizoctonia solani AG-1</taxon>
    </lineage>
</organism>
<dbReference type="InterPro" id="IPR036460">
    <property type="entry name" value="Cu_amine_oxidase_C_sf"/>
</dbReference>
<dbReference type="Pfam" id="PF09248">
    <property type="entry name" value="DUF1965"/>
    <property type="match status" value="1"/>
</dbReference>
<keyword evidence="13" id="KW-1185">Reference proteome</keyword>
<evidence type="ECO:0000256" key="8">
    <source>
        <dbReference type="PIRSR" id="PIRSR600269-51"/>
    </source>
</evidence>
<comment type="PTM">
    <text evidence="8 9">Topaquinone (TPQ) is generated by copper-dependent autoxidation of a specific tyrosyl residue.</text>
</comment>
<dbReference type="InterPro" id="IPR016182">
    <property type="entry name" value="Cu_amine_oxidase_N-reg"/>
</dbReference>
<name>A0A0B7G0X5_THACB</name>
<protein>
    <recommendedName>
        <fullName evidence="9">Amine oxidase</fullName>
        <ecNumber evidence="9">1.4.3.-</ecNumber>
    </recommendedName>
</protein>
<evidence type="ECO:0000313" key="12">
    <source>
        <dbReference type="EMBL" id="CEL63886.1"/>
    </source>
</evidence>
<sequence>MSPIANVTEDLIGGSYTGSSQDSITYSYQGPNSLDGNWRRQVIFILFSPALNNTSYCRYWLFFVGVENGSRYLGTTGLFVNIETSGTDPSLWSVRRVVYNNQVFGSLDELAAAYTSGTLQRGVKPDLKNQEWSTRGKMGKARALDDRSAPHNILFNGSRIKADKEAQYIEWMGWNFYLGFNRDTGLTMWNINFKGERIIYELSLQEAIAQYGGNDPIQASTAYLDRHYGFGEDTRQLLLGFDCPHGALTLNASYHMEDKYYTSPGAICIFEADLGFPTSRHADTVNNWYGSTKGTALTVRTMATVYNYDYMFDYIFYLEGSIEVLMAASGYLQATYWEETQADYGTRIHKTTMGSVHTHVINYKIDLDVVGTANSLQTNDIYVEETSKPWFDAEDGPTRQLRINRTWVPTELQTNFGSNGQTTYLIANKNETNQWGYPRAYRFQPGLHSVHNPVLGSPLLLNSARWGEWDLMVAKRKDTEPSSSTTWNQHLPIAPPVDFSKFFDPPESIDQEDIVVYANLGMHHIPRAEDTPNTLFTDTRSSFILSPFNYFDDEPSRDIQNAILLQANKDGDYVVEEPSVKESTCAPRAFPSTAYTGQTVLDL</sequence>
<dbReference type="GO" id="GO:0005507">
    <property type="term" value="F:copper ion binding"/>
    <property type="evidence" value="ECO:0007669"/>
    <property type="project" value="InterPro"/>
</dbReference>
<evidence type="ECO:0000259" key="11">
    <source>
        <dbReference type="Pfam" id="PF09248"/>
    </source>
</evidence>
<comment type="cofactor">
    <cofactor evidence="1">
        <name>Cu cation</name>
        <dbReference type="ChEBI" id="CHEBI:23378"/>
    </cofactor>
</comment>
<evidence type="ECO:0000313" key="13">
    <source>
        <dbReference type="Proteomes" id="UP000059188"/>
    </source>
</evidence>
<feature type="domain" description="DUF1965" evidence="11">
    <location>
        <begin position="75"/>
        <end position="133"/>
    </location>
</feature>
<accession>A0A0B7G0X5</accession>
<comment type="similarity">
    <text evidence="2 9">Belongs to the copper/topaquinone oxidase family.</text>
</comment>
<comment type="cofactor">
    <cofactor evidence="9">
        <name>Cu cation</name>
        <dbReference type="ChEBI" id="CHEBI:23378"/>
    </cofactor>
    <text evidence="9">Contains 1 topaquinone per subunit.</text>
</comment>
<dbReference type="STRING" id="1108050.A0A0B7G0X5"/>
<dbReference type="SUPFAM" id="SSF54416">
    <property type="entry name" value="Amine oxidase N-terminal region"/>
    <property type="match status" value="1"/>
</dbReference>
<dbReference type="GO" id="GO:0005886">
    <property type="term" value="C:plasma membrane"/>
    <property type="evidence" value="ECO:0007669"/>
    <property type="project" value="TreeGrafter"/>
</dbReference>